<organism evidence="5 6">
    <name type="scientific">Ruania alba</name>
    <dbReference type="NCBI Taxonomy" id="648782"/>
    <lineage>
        <taxon>Bacteria</taxon>
        <taxon>Bacillati</taxon>
        <taxon>Actinomycetota</taxon>
        <taxon>Actinomycetes</taxon>
        <taxon>Micrococcales</taxon>
        <taxon>Ruaniaceae</taxon>
        <taxon>Ruania</taxon>
    </lineage>
</organism>
<dbReference type="SUPFAM" id="SSF51735">
    <property type="entry name" value="NAD(P)-binding Rossmann-fold domains"/>
    <property type="match status" value="1"/>
</dbReference>
<keyword evidence="6" id="KW-1185">Reference proteome</keyword>
<keyword evidence="1" id="KW-0520">NAD</keyword>
<dbReference type="Pfam" id="PF01408">
    <property type="entry name" value="GFO_IDH_MocA"/>
    <property type="match status" value="1"/>
</dbReference>
<dbReference type="Proteomes" id="UP000199220">
    <property type="component" value="Unassembled WGS sequence"/>
</dbReference>
<feature type="domain" description="GFO/IDH/MocA-like oxidoreductase" evidence="4">
    <location>
        <begin position="164"/>
        <end position="307"/>
    </location>
</feature>
<gene>
    <name evidence="5" type="ORF">SAMN04488554_3815</name>
</gene>
<feature type="compositionally biased region" description="Basic and acidic residues" evidence="2">
    <location>
        <begin position="10"/>
        <end position="22"/>
    </location>
</feature>
<dbReference type="InterPro" id="IPR000683">
    <property type="entry name" value="Gfo/Idh/MocA-like_OxRdtase_N"/>
</dbReference>
<dbReference type="InterPro" id="IPR051450">
    <property type="entry name" value="Gfo/Idh/MocA_Oxidoreductases"/>
</dbReference>
<dbReference type="STRING" id="648782.SAMN04488554_3815"/>
<evidence type="ECO:0000313" key="6">
    <source>
        <dbReference type="Proteomes" id="UP000199220"/>
    </source>
</evidence>
<dbReference type="AlphaFoldDB" id="A0A1H5N2E0"/>
<evidence type="ECO:0000313" key="5">
    <source>
        <dbReference type="EMBL" id="SEE95061.1"/>
    </source>
</evidence>
<dbReference type="Gene3D" id="3.40.50.720">
    <property type="entry name" value="NAD(P)-binding Rossmann-like Domain"/>
    <property type="match status" value="1"/>
</dbReference>
<feature type="region of interest" description="Disordered" evidence="2">
    <location>
        <begin position="1"/>
        <end position="32"/>
    </location>
</feature>
<reference evidence="6" key="1">
    <citation type="submission" date="2016-10" db="EMBL/GenBank/DDBJ databases">
        <authorList>
            <person name="Varghese N."/>
            <person name="Submissions S."/>
        </authorList>
    </citation>
    <scope>NUCLEOTIDE SEQUENCE [LARGE SCALE GENOMIC DNA]</scope>
    <source>
        <strain evidence="6">DSM 21368</strain>
    </source>
</reference>
<dbReference type="SUPFAM" id="SSF55347">
    <property type="entry name" value="Glyceraldehyde-3-phosphate dehydrogenase-like, C-terminal domain"/>
    <property type="match status" value="1"/>
</dbReference>
<dbReference type="InterPro" id="IPR036291">
    <property type="entry name" value="NAD(P)-bd_dom_sf"/>
</dbReference>
<name>A0A1H5N2E0_9MICO</name>
<dbReference type="PANTHER" id="PTHR43377">
    <property type="entry name" value="BILIVERDIN REDUCTASE A"/>
    <property type="match status" value="1"/>
</dbReference>
<evidence type="ECO:0000259" key="3">
    <source>
        <dbReference type="Pfam" id="PF01408"/>
    </source>
</evidence>
<proteinExistence type="predicted"/>
<evidence type="ECO:0000256" key="1">
    <source>
        <dbReference type="ARBA" id="ARBA00023027"/>
    </source>
</evidence>
<dbReference type="EMBL" id="FNTX01000002">
    <property type="protein sequence ID" value="SEE95061.1"/>
    <property type="molecule type" value="Genomic_DNA"/>
</dbReference>
<sequence length="387" mass="40894">MSARSPHVGAPRDEVHRSEAPKGSDQTVPMSANTPLRAGVVGLGWAGQQHMAGYHDLPDVELVALAGMEEHLLSELGERYSVPGRYTSLEAMLAEANLDVLSIATPTALHAPMAIAALGAGVHVLCEKPMAPTAADAERMAEAAQAADRALEITFNKRHRAPARTLHRLVTDGVLGRVYYAKAGWVRRKGIPGLGTWFTRKDSAGGGPMMDIGIHALDLALHVLGEPGVRTVSASTYAEFGPRGLGGGSYGVGARTAGDATVYEVEDLGTALLRLDNDATLMLEASWAQFVDHDRFYLELFGTEGGARIEVEGPDAPQIHVTTDVDGIPANLVPDMLPDAGHEANVADFVELVRSGSDAARGQVGLLRTHVIDACYSSAEQGCEVTL</sequence>
<evidence type="ECO:0000256" key="2">
    <source>
        <dbReference type="SAM" id="MobiDB-lite"/>
    </source>
</evidence>
<accession>A0A1H5N2E0</accession>
<protein>
    <submittedName>
        <fullName evidence="5">Predicted dehydrogenase</fullName>
    </submittedName>
</protein>
<dbReference type="Pfam" id="PF22725">
    <property type="entry name" value="GFO_IDH_MocA_C3"/>
    <property type="match status" value="1"/>
</dbReference>
<feature type="domain" description="Gfo/Idh/MocA-like oxidoreductase N-terminal" evidence="3">
    <location>
        <begin position="36"/>
        <end position="152"/>
    </location>
</feature>
<evidence type="ECO:0000259" key="4">
    <source>
        <dbReference type="Pfam" id="PF22725"/>
    </source>
</evidence>
<dbReference type="InterPro" id="IPR055170">
    <property type="entry name" value="GFO_IDH_MocA-like_dom"/>
</dbReference>
<dbReference type="Gene3D" id="3.30.360.10">
    <property type="entry name" value="Dihydrodipicolinate Reductase, domain 2"/>
    <property type="match status" value="1"/>
</dbReference>
<dbReference type="GO" id="GO:0000166">
    <property type="term" value="F:nucleotide binding"/>
    <property type="evidence" value="ECO:0007669"/>
    <property type="project" value="InterPro"/>
</dbReference>
<dbReference type="PANTHER" id="PTHR43377:SF1">
    <property type="entry name" value="BILIVERDIN REDUCTASE A"/>
    <property type="match status" value="1"/>
</dbReference>